<reference evidence="2" key="1">
    <citation type="submission" date="2023-07" db="EMBL/GenBank/DDBJ databases">
        <title>A chromosome-level genome assembly of Lolium multiflorum.</title>
        <authorList>
            <person name="Chen Y."/>
            <person name="Copetti D."/>
            <person name="Kolliker R."/>
            <person name="Studer B."/>
        </authorList>
    </citation>
    <scope>NUCLEOTIDE SEQUENCE</scope>
    <source>
        <strain evidence="2">02402/16</strain>
        <tissue evidence="2">Leaf</tissue>
    </source>
</reference>
<feature type="region of interest" description="Disordered" evidence="1">
    <location>
        <begin position="93"/>
        <end position="114"/>
    </location>
</feature>
<evidence type="ECO:0000256" key="1">
    <source>
        <dbReference type="SAM" id="MobiDB-lite"/>
    </source>
</evidence>
<comment type="caution">
    <text evidence="2">The sequence shown here is derived from an EMBL/GenBank/DDBJ whole genome shotgun (WGS) entry which is preliminary data.</text>
</comment>
<dbReference type="EMBL" id="JAUUTY010000002">
    <property type="protein sequence ID" value="KAK1683095.1"/>
    <property type="molecule type" value="Genomic_DNA"/>
</dbReference>
<name>A0AAD8TI67_LOLMU</name>
<proteinExistence type="predicted"/>
<dbReference type="Proteomes" id="UP001231189">
    <property type="component" value="Unassembled WGS sequence"/>
</dbReference>
<dbReference type="AlphaFoldDB" id="A0AAD8TI67"/>
<keyword evidence="3" id="KW-1185">Reference proteome</keyword>
<organism evidence="2 3">
    <name type="scientific">Lolium multiflorum</name>
    <name type="common">Italian ryegrass</name>
    <name type="synonym">Lolium perenne subsp. multiflorum</name>
    <dbReference type="NCBI Taxonomy" id="4521"/>
    <lineage>
        <taxon>Eukaryota</taxon>
        <taxon>Viridiplantae</taxon>
        <taxon>Streptophyta</taxon>
        <taxon>Embryophyta</taxon>
        <taxon>Tracheophyta</taxon>
        <taxon>Spermatophyta</taxon>
        <taxon>Magnoliopsida</taxon>
        <taxon>Liliopsida</taxon>
        <taxon>Poales</taxon>
        <taxon>Poaceae</taxon>
        <taxon>BOP clade</taxon>
        <taxon>Pooideae</taxon>
        <taxon>Poodae</taxon>
        <taxon>Poeae</taxon>
        <taxon>Poeae Chloroplast Group 2 (Poeae type)</taxon>
        <taxon>Loliodinae</taxon>
        <taxon>Loliinae</taxon>
        <taxon>Lolium</taxon>
    </lineage>
</organism>
<gene>
    <name evidence="2" type="ORF">QYE76_043943</name>
</gene>
<evidence type="ECO:0000313" key="3">
    <source>
        <dbReference type="Proteomes" id="UP001231189"/>
    </source>
</evidence>
<accession>A0AAD8TI67</accession>
<protein>
    <submittedName>
        <fullName evidence="2">Uncharacterized protein</fullName>
    </submittedName>
</protein>
<sequence>MGGHLEAMHPIDVSGQVAAIDLVSIAGVNRTNIIWHIIQELKSSTTSHTCTMVSKKHRIMCGINKLKSNFWENPRNSCRRPYFTKILTEREGQRRWRPEGPTPHGGAARGGPRGHVVWPRPASDAPFGLLIGFENAREKSKSPSKSRHIALRLGRVSVPDSAGEEITAIAANASPSTSHVSPIHV</sequence>
<evidence type="ECO:0000313" key="2">
    <source>
        <dbReference type="EMBL" id="KAK1683095.1"/>
    </source>
</evidence>